<evidence type="ECO:0000259" key="2">
    <source>
        <dbReference type="Pfam" id="PF04773"/>
    </source>
</evidence>
<gene>
    <name evidence="4" type="ORF">PIN31115_02563</name>
</gene>
<dbReference type="GO" id="GO:0016989">
    <property type="term" value="F:sigma factor antagonist activity"/>
    <property type="evidence" value="ECO:0007669"/>
    <property type="project" value="TreeGrafter"/>
</dbReference>
<dbReference type="AlphaFoldDB" id="A0A5E4VED2"/>
<dbReference type="Gene3D" id="2.60.120.1440">
    <property type="match status" value="1"/>
</dbReference>
<protein>
    <submittedName>
        <fullName evidence="4">Fe2+-dicitrate sensor, membrane protein</fullName>
    </submittedName>
</protein>
<dbReference type="Pfam" id="PF16220">
    <property type="entry name" value="DUF4880"/>
    <property type="match status" value="1"/>
</dbReference>
<sequence>MKAAPDTSTRPATPRALQQDAHAWVRRLTSGEATVADAQALQRWCEASPEHASAFAEARRLWRDLGPAGEMVRARAASAATHSPRMTRMSRRWFLGGALASAAGVGAAVVAPAGFWGSMTAMAGADYRTATGEQRQIAMSEGVTLDLNTRTSIAMLTGAGPHQGVDLLDGEIAVDNTGSAGNAAAFVVEAGKGRVTGTRANFEVRHLASQVCVTCVSGSVGVSLGSQRLTLAAQQQVIYEGQRLGAVTSVDTTATSAWRNGVLVFRDTPLAQVADEINRYRNGRVVVFDNRLAQSRLSGRYRIDRLGEIFAQIQEVLGARVTHLPGGIVLVG</sequence>
<dbReference type="Proteomes" id="UP000333828">
    <property type="component" value="Unassembled WGS sequence"/>
</dbReference>
<keyword evidence="1" id="KW-1133">Transmembrane helix</keyword>
<evidence type="ECO:0000313" key="4">
    <source>
        <dbReference type="EMBL" id="VVE09944.1"/>
    </source>
</evidence>
<reference evidence="4 5" key="1">
    <citation type="submission" date="2019-08" db="EMBL/GenBank/DDBJ databases">
        <authorList>
            <person name="Peeters C."/>
        </authorList>
    </citation>
    <scope>NUCLEOTIDE SEQUENCE [LARGE SCALE GENOMIC DNA]</scope>
    <source>
        <strain evidence="4 5">LMG 31115</strain>
    </source>
</reference>
<evidence type="ECO:0000256" key="1">
    <source>
        <dbReference type="SAM" id="Phobius"/>
    </source>
</evidence>
<feature type="domain" description="FecR N-terminal" evidence="3">
    <location>
        <begin position="19"/>
        <end position="61"/>
    </location>
</feature>
<keyword evidence="1" id="KW-0812">Transmembrane</keyword>
<proteinExistence type="predicted"/>
<dbReference type="PANTHER" id="PTHR30273">
    <property type="entry name" value="PERIPLASMIC SIGNAL SENSOR AND SIGMA FACTOR ACTIVATOR FECR-RELATED"/>
    <property type="match status" value="1"/>
</dbReference>
<dbReference type="EMBL" id="CABPSI010000003">
    <property type="protein sequence ID" value="VVE09944.1"/>
    <property type="molecule type" value="Genomic_DNA"/>
</dbReference>
<evidence type="ECO:0000313" key="5">
    <source>
        <dbReference type="Proteomes" id="UP000333828"/>
    </source>
</evidence>
<accession>A0A5E4VED2</accession>
<dbReference type="Gene3D" id="3.55.50.30">
    <property type="match status" value="1"/>
</dbReference>
<dbReference type="Pfam" id="PF04773">
    <property type="entry name" value="FecR"/>
    <property type="match status" value="1"/>
</dbReference>
<feature type="transmembrane region" description="Helical" evidence="1">
    <location>
        <begin position="93"/>
        <end position="116"/>
    </location>
</feature>
<keyword evidence="1" id="KW-0472">Membrane</keyword>
<feature type="domain" description="FecR protein" evidence="2">
    <location>
        <begin position="126"/>
        <end position="220"/>
    </location>
</feature>
<name>A0A5E4VED2_9BURK</name>
<dbReference type="InterPro" id="IPR012373">
    <property type="entry name" value="Ferrdict_sens_TM"/>
</dbReference>
<dbReference type="RefSeq" id="WP_150684387.1">
    <property type="nucleotide sequence ID" value="NZ_CABPSI010000003.1"/>
</dbReference>
<organism evidence="4 5">
    <name type="scientific">Pandoraea iniqua</name>
    <dbReference type="NCBI Taxonomy" id="2508288"/>
    <lineage>
        <taxon>Bacteria</taxon>
        <taxon>Pseudomonadati</taxon>
        <taxon>Pseudomonadota</taxon>
        <taxon>Betaproteobacteria</taxon>
        <taxon>Burkholderiales</taxon>
        <taxon>Burkholderiaceae</taxon>
        <taxon>Pandoraea</taxon>
    </lineage>
</organism>
<keyword evidence="5" id="KW-1185">Reference proteome</keyword>
<dbReference type="InterPro" id="IPR006860">
    <property type="entry name" value="FecR"/>
</dbReference>
<evidence type="ECO:0000259" key="3">
    <source>
        <dbReference type="Pfam" id="PF16220"/>
    </source>
</evidence>
<dbReference type="PANTHER" id="PTHR30273:SF2">
    <property type="entry name" value="PROTEIN FECR"/>
    <property type="match status" value="1"/>
</dbReference>
<dbReference type="PIRSF" id="PIRSF018266">
    <property type="entry name" value="FecR"/>
    <property type="match status" value="1"/>
</dbReference>
<dbReference type="InterPro" id="IPR032623">
    <property type="entry name" value="FecR_N"/>
</dbReference>